<gene>
    <name evidence="2" type="ORF">DY000_02003236</name>
</gene>
<evidence type="ECO:0000313" key="2">
    <source>
        <dbReference type="EMBL" id="KAF3547953.1"/>
    </source>
</evidence>
<dbReference type="Proteomes" id="UP000266723">
    <property type="component" value="Unassembled WGS sequence"/>
</dbReference>
<evidence type="ECO:0000313" key="3">
    <source>
        <dbReference type="Proteomes" id="UP000266723"/>
    </source>
</evidence>
<organism evidence="2 3">
    <name type="scientific">Brassica cretica</name>
    <name type="common">Mustard</name>
    <dbReference type="NCBI Taxonomy" id="69181"/>
    <lineage>
        <taxon>Eukaryota</taxon>
        <taxon>Viridiplantae</taxon>
        <taxon>Streptophyta</taxon>
        <taxon>Embryophyta</taxon>
        <taxon>Tracheophyta</taxon>
        <taxon>Spermatophyta</taxon>
        <taxon>Magnoliopsida</taxon>
        <taxon>eudicotyledons</taxon>
        <taxon>Gunneridae</taxon>
        <taxon>Pentapetalae</taxon>
        <taxon>rosids</taxon>
        <taxon>malvids</taxon>
        <taxon>Brassicales</taxon>
        <taxon>Brassicaceae</taxon>
        <taxon>Brassiceae</taxon>
        <taxon>Brassica</taxon>
    </lineage>
</organism>
<keyword evidence="3" id="KW-1185">Reference proteome</keyword>
<comment type="caution">
    <text evidence="2">The sequence shown here is derived from an EMBL/GenBank/DDBJ whole genome shotgun (WGS) entry which is preliminary data.</text>
</comment>
<evidence type="ECO:0008006" key="4">
    <source>
        <dbReference type="Google" id="ProtNLM"/>
    </source>
</evidence>
<name>A0ABQ7C9M4_BRACR</name>
<protein>
    <recommendedName>
        <fullName evidence="4">Ig-like domain-containing protein</fullName>
    </recommendedName>
</protein>
<proteinExistence type="predicted"/>
<evidence type="ECO:0000256" key="1">
    <source>
        <dbReference type="SAM" id="MobiDB-lite"/>
    </source>
</evidence>
<dbReference type="EMBL" id="QGKV02000832">
    <property type="protein sequence ID" value="KAF3547953.1"/>
    <property type="molecule type" value="Genomic_DNA"/>
</dbReference>
<feature type="region of interest" description="Disordered" evidence="1">
    <location>
        <begin position="1"/>
        <end position="31"/>
    </location>
</feature>
<sequence>MTELMNSDERRGGGGGGVSAGSSPERISDEGLSELKSRVNWVRRSPFCRSRGVCIEEVTIEWLRAAGGRVEGSDDGGELVICRLLDLFLMGESSYD</sequence>
<reference evidence="2 3" key="1">
    <citation type="journal article" date="2020" name="BMC Genomics">
        <title>Intraspecific diversification of the crop wild relative Brassica cretica Lam. using demographic model selection.</title>
        <authorList>
            <person name="Kioukis A."/>
            <person name="Michalopoulou V.A."/>
            <person name="Briers L."/>
            <person name="Pirintsos S."/>
            <person name="Studholme D.J."/>
            <person name="Pavlidis P."/>
            <person name="Sarris P.F."/>
        </authorList>
    </citation>
    <scope>NUCLEOTIDE SEQUENCE [LARGE SCALE GENOMIC DNA]</scope>
    <source>
        <strain evidence="3">cv. PFS-1207/04</strain>
    </source>
</reference>
<accession>A0ABQ7C9M4</accession>